<dbReference type="InterPro" id="IPR050913">
    <property type="entry name" value="AP2/ERF_ERF"/>
</dbReference>
<feature type="compositionally biased region" description="Polar residues" evidence="9">
    <location>
        <begin position="1"/>
        <end position="12"/>
    </location>
</feature>
<dbReference type="InterPro" id="IPR001471">
    <property type="entry name" value="AP2/ERF_dom"/>
</dbReference>
<evidence type="ECO:0000256" key="4">
    <source>
        <dbReference type="ARBA" id="ARBA00023125"/>
    </source>
</evidence>
<dbReference type="InterPro" id="IPR016177">
    <property type="entry name" value="DNA-bd_dom_sf"/>
</dbReference>
<name>A0A9W7MKB6_HIBTR</name>
<evidence type="ECO:0000256" key="2">
    <source>
        <dbReference type="ARBA" id="ARBA00022745"/>
    </source>
</evidence>
<keyword evidence="5" id="KW-0010">Activator</keyword>
<comment type="subcellular location">
    <subcellularLocation>
        <location evidence="1">Nucleus</location>
    </subcellularLocation>
</comment>
<evidence type="ECO:0000256" key="3">
    <source>
        <dbReference type="ARBA" id="ARBA00023015"/>
    </source>
</evidence>
<dbReference type="GO" id="GO:0003677">
    <property type="term" value="F:DNA binding"/>
    <property type="evidence" value="ECO:0007669"/>
    <property type="project" value="UniProtKB-KW"/>
</dbReference>
<keyword evidence="6" id="KW-0804">Transcription</keyword>
<evidence type="ECO:0000256" key="6">
    <source>
        <dbReference type="ARBA" id="ARBA00023163"/>
    </source>
</evidence>
<dbReference type="OrthoDB" id="1733875at2759"/>
<keyword evidence="3" id="KW-0805">Transcription regulation</keyword>
<accession>A0A9W7MKB6</accession>
<evidence type="ECO:0000256" key="9">
    <source>
        <dbReference type="SAM" id="MobiDB-lite"/>
    </source>
</evidence>
<comment type="similarity">
    <text evidence="8">Belongs to the AP2/ERF transcription factor family. ERF subfamily.</text>
</comment>
<comment type="caution">
    <text evidence="11">The sequence shown here is derived from an EMBL/GenBank/DDBJ whole genome shotgun (WGS) entry which is preliminary data.</text>
</comment>
<evidence type="ECO:0000256" key="7">
    <source>
        <dbReference type="ARBA" id="ARBA00023242"/>
    </source>
</evidence>
<gene>
    <name evidence="11" type="ORF">HRI_004045400</name>
</gene>
<dbReference type="PANTHER" id="PTHR31194:SF1">
    <property type="entry name" value="ETHYLENE-RESPONSIVE TRANSCRIPTION FACTOR ERN2"/>
    <property type="match status" value="1"/>
</dbReference>
<keyword evidence="7" id="KW-0539">Nucleus</keyword>
<sequence length="161" mass="18190">MEIHFQQQNQPKLHQKSSKFSVSKGRVAEIKDTTQKIMMCLGTFEAAEEAARAYDEAACLLGGSNTRTNFVTRASSSDSPHAYRIRNLLNRKKVSLHPRNHESAHECEETGNELTELQRMKVGRQISASLYAMNGVEEYMETASDSTENLWDLPALCSLFY</sequence>
<feature type="domain" description="AP2/ERF" evidence="10">
    <location>
        <begin position="14"/>
        <end position="71"/>
    </location>
</feature>
<proteinExistence type="inferred from homology"/>
<organism evidence="11 12">
    <name type="scientific">Hibiscus trionum</name>
    <name type="common">Flower of an hour</name>
    <dbReference type="NCBI Taxonomy" id="183268"/>
    <lineage>
        <taxon>Eukaryota</taxon>
        <taxon>Viridiplantae</taxon>
        <taxon>Streptophyta</taxon>
        <taxon>Embryophyta</taxon>
        <taxon>Tracheophyta</taxon>
        <taxon>Spermatophyta</taxon>
        <taxon>Magnoliopsida</taxon>
        <taxon>eudicotyledons</taxon>
        <taxon>Gunneridae</taxon>
        <taxon>Pentapetalae</taxon>
        <taxon>rosids</taxon>
        <taxon>malvids</taxon>
        <taxon>Malvales</taxon>
        <taxon>Malvaceae</taxon>
        <taxon>Malvoideae</taxon>
        <taxon>Hibiscus</taxon>
    </lineage>
</organism>
<dbReference type="EMBL" id="BSYR01000037">
    <property type="protein sequence ID" value="GMJ03762.1"/>
    <property type="molecule type" value="Genomic_DNA"/>
</dbReference>
<evidence type="ECO:0000313" key="12">
    <source>
        <dbReference type="Proteomes" id="UP001165190"/>
    </source>
</evidence>
<dbReference type="AlphaFoldDB" id="A0A9W7MKB6"/>
<dbReference type="GO" id="GO:0003700">
    <property type="term" value="F:DNA-binding transcription factor activity"/>
    <property type="evidence" value="ECO:0007669"/>
    <property type="project" value="InterPro"/>
</dbReference>
<evidence type="ECO:0000256" key="5">
    <source>
        <dbReference type="ARBA" id="ARBA00023159"/>
    </source>
</evidence>
<dbReference type="PANTHER" id="PTHR31194">
    <property type="entry name" value="SHN SHINE , DNA BINDING / TRANSCRIPTION FACTOR"/>
    <property type="match status" value="1"/>
</dbReference>
<dbReference type="GO" id="GO:0005634">
    <property type="term" value="C:nucleus"/>
    <property type="evidence" value="ECO:0007669"/>
    <property type="project" value="UniProtKB-SubCell"/>
</dbReference>
<keyword evidence="12" id="KW-1185">Reference proteome</keyword>
<dbReference type="InterPro" id="IPR036955">
    <property type="entry name" value="AP2/ERF_dom_sf"/>
</dbReference>
<dbReference type="Proteomes" id="UP001165190">
    <property type="component" value="Unassembled WGS sequence"/>
</dbReference>
<dbReference type="SMART" id="SM00380">
    <property type="entry name" value="AP2"/>
    <property type="match status" value="1"/>
</dbReference>
<feature type="region of interest" description="Disordered" evidence="9">
    <location>
        <begin position="1"/>
        <end position="24"/>
    </location>
</feature>
<keyword evidence="2" id="KW-0936">Ethylene signaling pathway</keyword>
<keyword evidence="4" id="KW-0238">DNA-binding</keyword>
<evidence type="ECO:0000256" key="1">
    <source>
        <dbReference type="ARBA" id="ARBA00004123"/>
    </source>
</evidence>
<protein>
    <recommendedName>
        <fullName evidence="10">AP2/ERF domain-containing protein</fullName>
    </recommendedName>
</protein>
<dbReference type="GO" id="GO:0009873">
    <property type="term" value="P:ethylene-activated signaling pathway"/>
    <property type="evidence" value="ECO:0007669"/>
    <property type="project" value="UniProtKB-KW"/>
</dbReference>
<evidence type="ECO:0000256" key="8">
    <source>
        <dbReference type="ARBA" id="ARBA00024343"/>
    </source>
</evidence>
<dbReference type="Gene3D" id="3.30.730.10">
    <property type="entry name" value="AP2/ERF domain"/>
    <property type="match status" value="1"/>
</dbReference>
<dbReference type="PROSITE" id="PS51032">
    <property type="entry name" value="AP2_ERF"/>
    <property type="match status" value="1"/>
</dbReference>
<evidence type="ECO:0000259" key="10">
    <source>
        <dbReference type="PROSITE" id="PS51032"/>
    </source>
</evidence>
<dbReference type="SUPFAM" id="SSF54171">
    <property type="entry name" value="DNA-binding domain"/>
    <property type="match status" value="1"/>
</dbReference>
<reference evidence="11" key="1">
    <citation type="submission" date="2023-05" db="EMBL/GenBank/DDBJ databases">
        <title>Genome and transcriptome analyses reveal genes involved in the formation of fine ridges on petal epidermal cells in Hibiscus trionum.</title>
        <authorList>
            <person name="Koshimizu S."/>
            <person name="Masuda S."/>
            <person name="Ishii T."/>
            <person name="Shirasu K."/>
            <person name="Hoshino A."/>
            <person name="Arita M."/>
        </authorList>
    </citation>
    <scope>NUCLEOTIDE SEQUENCE</scope>
    <source>
        <strain evidence="11">Hamamatsu line</strain>
    </source>
</reference>
<evidence type="ECO:0000313" key="11">
    <source>
        <dbReference type="EMBL" id="GMJ03762.1"/>
    </source>
</evidence>